<dbReference type="WBParaSite" id="ACOC_0000890701-mRNA-1">
    <property type="protein sequence ID" value="ACOC_0000890701-mRNA-1"/>
    <property type="gene ID" value="ACOC_0000890701"/>
</dbReference>
<gene>
    <name evidence="2" type="ORF">ACOC_LOCUS8908</name>
</gene>
<accession>A0A0R3PT49</accession>
<protein>
    <submittedName>
        <fullName evidence="4">Biogenesis of lysosome-related organelles complex 1 subunit 7</fullName>
    </submittedName>
</protein>
<dbReference type="EMBL" id="UYYA01004221">
    <property type="protein sequence ID" value="VDM60493.1"/>
    <property type="molecule type" value="Genomic_DNA"/>
</dbReference>
<feature type="region of interest" description="Disordered" evidence="1">
    <location>
        <begin position="87"/>
        <end position="111"/>
    </location>
</feature>
<feature type="compositionally biased region" description="Polar residues" evidence="1">
    <location>
        <begin position="87"/>
        <end position="100"/>
    </location>
</feature>
<evidence type="ECO:0000313" key="2">
    <source>
        <dbReference type="EMBL" id="VDM60493.1"/>
    </source>
</evidence>
<sequence length="111" mass="12546">MSNLTLASQKRTLTQYTNQLQKVLTCFKDAQLEDISIQNLQDELTPTVIRTRLRQLEEGVAALKNMTIKIQRALDELATIFEKTHPTLPNSENEFAQHSSAAEKAIGNTFE</sequence>
<reference evidence="4" key="1">
    <citation type="submission" date="2017-02" db="UniProtKB">
        <authorList>
            <consortium name="WormBaseParasite"/>
        </authorList>
    </citation>
    <scope>IDENTIFICATION</scope>
</reference>
<reference evidence="2 3" key="2">
    <citation type="submission" date="2018-11" db="EMBL/GenBank/DDBJ databases">
        <authorList>
            <consortium name="Pathogen Informatics"/>
        </authorList>
    </citation>
    <scope>NUCLEOTIDE SEQUENCE [LARGE SCALE GENOMIC DNA]</scope>
    <source>
        <strain evidence="2 3">Costa Rica</strain>
    </source>
</reference>
<dbReference type="OMA" id="MTIKIQR"/>
<keyword evidence="3" id="KW-1185">Reference proteome</keyword>
<evidence type="ECO:0000313" key="3">
    <source>
        <dbReference type="Proteomes" id="UP000267027"/>
    </source>
</evidence>
<organism evidence="4">
    <name type="scientific">Angiostrongylus costaricensis</name>
    <name type="common">Nematode worm</name>
    <dbReference type="NCBI Taxonomy" id="334426"/>
    <lineage>
        <taxon>Eukaryota</taxon>
        <taxon>Metazoa</taxon>
        <taxon>Ecdysozoa</taxon>
        <taxon>Nematoda</taxon>
        <taxon>Chromadorea</taxon>
        <taxon>Rhabditida</taxon>
        <taxon>Rhabditina</taxon>
        <taxon>Rhabditomorpha</taxon>
        <taxon>Strongyloidea</taxon>
        <taxon>Metastrongylidae</taxon>
        <taxon>Angiostrongylus</taxon>
    </lineage>
</organism>
<dbReference type="Proteomes" id="UP000267027">
    <property type="component" value="Unassembled WGS sequence"/>
</dbReference>
<name>A0A0R3PT49_ANGCS</name>
<proteinExistence type="predicted"/>
<evidence type="ECO:0000313" key="4">
    <source>
        <dbReference type="WBParaSite" id="ACOC_0000890701-mRNA-1"/>
    </source>
</evidence>
<evidence type="ECO:0000256" key="1">
    <source>
        <dbReference type="SAM" id="MobiDB-lite"/>
    </source>
</evidence>
<dbReference type="AlphaFoldDB" id="A0A0R3PT49"/>